<sequence length="81" mass="8859">MPLIELPPRADQGNTRHNNAPASSLLPDLQSVILDKVKADLHPAMNGCANRFNEGGTASKSFSSLEARRIFCVFYNDKEDG</sequence>
<feature type="compositionally biased region" description="Polar residues" evidence="1">
    <location>
        <begin position="12"/>
        <end position="22"/>
    </location>
</feature>
<evidence type="ECO:0000256" key="1">
    <source>
        <dbReference type="SAM" id="MobiDB-lite"/>
    </source>
</evidence>
<keyword evidence="3" id="KW-1185">Reference proteome</keyword>
<protein>
    <submittedName>
        <fullName evidence="2">Uncharacterized protein</fullName>
    </submittedName>
</protein>
<evidence type="ECO:0000313" key="3">
    <source>
        <dbReference type="Proteomes" id="UP000644756"/>
    </source>
</evidence>
<dbReference type="AlphaFoldDB" id="A0A917G7W1"/>
<evidence type="ECO:0000313" key="2">
    <source>
        <dbReference type="EMBL" id="GGG27056.1"/>
    </source>
</evidence>
<reference evidence="2" key="2">
    <citation type="submission" date="2020-09" db="EMBL/GenBank/DDBJ databases">
        <authorList>
            <person name="Sun Q."/>
            <person name="Zhou Y."/>
        </authorList>
    </citation>
    <scope>NUCLEOTIDE SEQUENCE</scope>
    <source>
        <strain evidence="2">CGMCC 1.12987</strain>
    </source>
</reference>
<proteinExistence type="predicted"/>
<name>A0A917G7W1_9BACL</name>
<dbReference type="Proteomes" id="UP000644756">
    <property type="component" value="Unassembled WGS sequence"/>
</dbReference>
<comment type="caution">
    <text evidence="2">The sequence shown here is derived from an EMBL/GenBank/DDBJ whole genome shotgun (WGS) entry which is preliminary data.</text>
</comment>
<dbReference type="EMBL" id="BMGR01000030">
    <property type="protein sequence ID" value="GGG27056.1"/>
    <property type="molecule type" value="Genomic_DNA"/>
</dbReference>
<accession>A0A917G7W1</accession>
<reference evidence="2" key="1">
    <citation type="journal article" date="2014" name="Int. J. Syst. Evol. Microbiol.">
        <title>Complete genome sequence of Corynebacterium casei LMG S-19264T (=DSM 44701T), isolated from a smear-ripened cheese.</title>
        <authorList>
            <consortium name="US DOE Joint Genome Institute (JGI-PGF)"/>
            <person name="Walter F."/>
            <person name="Albersmeier A."/>
            <person name="Kalinowski J."/>
            <person name="Ruckert C."/>
        </authorList>
    </citation>
    <scope>NUCLEOTIDE SEQUENCE</scope>
    <source>
        <strain evidence="2">CGMCC 1.12987</strain>
    </source>
</reference>
<feature type="region of interest" description="Disordered" evidence="1">
    <location>
        <begin position="1"/>
        <end position="23"/>
    </location>
</feature>
<gene>
    <name evidence="2" type="ORF">GCM10010916_49270</name>
</gene>
<organism evidence="2 3">
    <name type="scientific">Paenibacillus abyssi</name>
    <dbReference type="NCBI Taxonomy" id="1340531"/>
    <lineage>
        <taxon>Bacteria</taxon>
        <taxon>Bacillati</taxon>
        <taxon>Bacillota</taxon>
        <taxon>Bacilli</taxon>
        <taxon>Bacillales</taxon>
        <taxon>Paenibacillaceae</taxon>
        <taxon>Paenibacillus</taxon>
    </lineage>
</organism>